<protein>
    <submittedName>
        <fullName evidence="3">Uncharacterized protein</fullName>
    </submittedName>
</protein>
<feature type="region of interest" description="Disordered" evidence="1">
    <location>
        <begin position="70"/>
        <end position="100"/>
    </location>
</feature>
<sequence length="300" mass="34655">MNEEVWQMEASSIFLAHPHPHPQPQPCPWRPTLSNSKPLFHSRITCSSSNNNFPRWDSNAETARRPRKFSFHNFKGKPPQQEQQQQEEEEGEEEYGKRRRRWWSDEADSPGFEEGSSGGWEETIDTVWIFKVFRSYGWTFPIILASWLLATGPKAFLMALALPLGQSALSLAFEKLWGQAERKPKRKYRMRRKSRSVNGNRVEEEPEKNQKTRKGKAGYQSWVVEDNGSVDRGSQEAPSFGGWDDLERPATRSARGMDGSQRMPAEAGRLSRRERKSDTPLLLRLLIAIFPFLGTWTKIF</sequence>
<reference evidence="3 4" key="1">
    <citation type="submission" date="2024-01" db="EMBL/GenBank/DDBJ databases">
        <title>The genomes of 5 underutilized Papilionoideae crops provide insights into root nodulation and disease resistanc.</title>
        <authorList>
            <person name="Yuan L."/>
        </authorList>
    </citation>
    <scope>NUCLEOTIDE SEQUENCE [LARGE SCALE GENOMIC DNA]</scope>
    <source>
        <strain evidence="3">ZHUSHIDOU_FW_LH</strain>
        <tissue evidence="3">Leaf</tissue>
    </source>
</reference>
<dbReference type="PANTHER" id="PTHR35719">
    <property type="entry name" value="OS01G0680600 PROTEIN"/>
    <property type="match status" value="1"/>
</dbReference>
<feature type="region of interest" description="Disordered" evidence="1">
    <location>
        <begin position="184"/>
        <end position="274"/>
    </location>
</feature>
<dbReference type="AlphaFoldDB" id="A0AAN9J1N9"/>
<accession>A0AAN9J1N9</accession>
<feature type="transmembrane region" description="Helical" evidence="2">
    <location>
        <begin position="281"/>
        <end position="299"/>
    </location>
</feature>
<evidence type="ECO:0000313" key="3">
    <source>
        <dbReference type="EMBL" id="KAK7290422.1"/>
    </source>
</evidence>
<gene>
    <name evidence="3" type="ORF">RIF29_04838</name>
</gene>
<dbReference type="EMBL" id="JAYWIO010000001">
    <property type="protein sequence ID" value="KAK7290422.1"/>
    <property type="molecule type" value="Genomic_DNA"/>
</dbReference>
<keyword evidence="4" id="KW-1185">Reference proteome</keyword>
<feature type="compositionally biased region" description="Basic and acidic residues" evidence="1">
    <location>
        <begin position="201"/>
        <end position="210"/>
    </location>
</feature>
<feature type="transmembrane region" description="Helical" evidence="2">
    <location>
        <begin position="132"/>
        <end position="150"/>
    </location>
</feature>
<dbReference type="PANTHER" id="PTHR35719:SF2">
    <property type="entry name" value="ABC TRANSMEMBRANE TYPE-1 DOMAIN-CONTAINING PROTEIN"/>
    <property type="match status" value="1"/>
</dbReference>
<dbReference type="Proteomes" id="UP001372338">
    <property type="component" value="Unassembled WGS sequence"/>
</dbReference>
<evidence type="ECO:0000256" key="2">
    <source>
        <dbReference type="SAM" id="Phobius"/>
    </source>
</evidence>
<keyword evidence="2" id="KW-0812">Transmembrane</keyword>
<name>A0AAN9J1N9_CROPI</name>
<evidence type="ECO:0000313" key="4">
    <source>
        <dbReference type="Proteomes" id="UP001372338"/>
    </source>
</evidence>
<evidence type="ECO:0000256" key="1">
    <source>
        <dbReference type="SAM" id="MobiDB-lite"/>
    </source>
</evidence>
<proteinExistence type="predicted"/>
<feature type="compositionally biased region" description="Basic residues" evidence="1">
    <location>
        <begin position="184"/>
        <end position="195"/>
    </location>
</feature>
<comment type="caution">
    <text evidence="3">The sequence shown here is derived from an EMBL/GenBank/DDBJ whole genome shotgun (WGS) entry which is preliminary data.</text>
</comment>
<organism evidence="3 4">
    <name type="scientific">Crotalaria pallida</name>
    <name type="common">Smooth rattlebox</name>
    <name type="synonym">Crotalaria striata</name>
    <dbReference type="NCBI Taxonomy" id="3830"/>
    <lineage>
        <taxon>Eukaryota</taxon>
        <taxon>Viridiplantae</taxon>
        <taxon>Streptophyta</taxon>
        <taxon>Embryophyta</taxon>
        <taxon>Tracheophyta</taxon>
        <taxon>Spermatophyta</taxon>
        <taxon>Magnoliopsida</taxon>
        <taxon>eudicotyledons</taxon>
        <taxon>Gunneridae</taxon>
        <taxon>Pentapetalae</taxon>
        <taxon>rosids</taxon>
        <taxon>fabids</taxon>
        <taxon>Fabales</taxon>
        <taxon>Fabaceae</taxon>
        <taxon>Papilionoideae</taxon>
        <taxon>50 kb inversion clade</taxon>
        <taxon>genistoids sensu lato</taxon>
        <taxon>core genistoids</taxon>
        <taxon>Crotalarieae</taxon>
        <taxon>Crotalaria</taxon>
    </lineage>
</organism>
<feature type="transmembrane region" description="Helical" evidence="2">
    <location>
        <begin position="156"/>
        <end position="177"/>
    </location>
</feature>
<keyword evidence="2" id="KW-1133">Transmembrane helix</keyword>
<keyword evidence="2" id="KW-0472">Membrane</keyword>